<evidence type="ECO:0000313" key="1">
    <source>
        <dbReference type="EMBL" id="BAF87753.1"/>
    </source>
</evidence>
<dbReference type="KEGG" id="azc:AZC_1755"/>
<accession>A8I4P3</accession>
<dbReference type="HOGENOM" id="CLU_2535381_0_0_5"/>
<name>A8I4P3_AZOC5</name>
<reference evidence="1 2" key="5">
    <citation type="journal article" date="2010" name="Appl. Environ. Microbiol.">
        <title>phrR-like gene praR of Azorhizobium caulinodans ORS571 is essential for symbiosis with Sesbania rostrata and is involved in expression of reb genes.</title>
        <authorList>
            <person name="Akiba N."/>
            <person name="Aono T."/>
            <person name="Toyazaki H."/>
            <person name="Sato S."/>
            <person name="Oyaizu H."/>
        </authorList>
    </citation>
    <scope>NUCLEOTIDE SEQUENCE [LARGE SCALE GENOMIC DNA]</scope>
    <source>
        <strain evidence="2">ATCC 43989 / DSM 5975 / JCM 20966 / LMG 6465 / NBRC 14845 / NCIMB 13405 / ORS 571</strain>
    </source>
</reference>
<dbReference type="Proteomes" id="UP000000270">
    <property type="component" value="Chromosome"/>
</dbReference>
<keyword evidence="2" id="KW-1185">Reference proteome</keyword>
<sequence length="83" mass="8777">MSQADLERLKADASGNTGLAEVLAESLSDFASPEDAVNFLASRGFDISVRELTDAAAEEARSSEGVGRNEGAYGALLRFMVNH</sequence>
<reference evidence="1 2" key="4">
    <citation type="journal article" date="2009" name="Appl. Environ. Microbiol.">
        <title>Comparative genome-wide transcriptional profiling of Azorhizobium caulinodans ORS571 grown under free-living and symbiotic conditions.</title>
        <authorList>
            <person name="Tsukada S."/>
            <person name="Aono T."/>
            <person name="Akiba N."/>
            <person name="Lee KB."/>
            <person name="Liu CT."/>
            <person name="Toyazaki H."/>
            <person name="Oyaizu H."/>
        </authorList>
    </citation>
    <scope>NUCLEOTIDE SEQUENCE [LARGE SCALE GENOMIC DNA]</scope>
    <source>
        <strain evidence="2">ATCC 43989 / DSM 5975 / JCM 20966 / LMG 6465 / NBRC 14845 / NCIMB 13405 / ORS 571</strain>
    </source>
</reference>
<dbReference type="AlphaFoldDB" id="A8I4P3"/>
<reference evidence="2" key="2">
    <citation type="submission" date="2007-04" db="EMBL/GenBank/DDBJ databases">
        <title>Complete genome sequence of the nitrogen-fixing bacterium Azorhizobium caulinodans ORS571.</title>
        <authorList>
            <person name="Lee K.B."/>
            <person name="Backer P.D."/>
            <person name="Aono T."/>
            <person name="Liu C.T."/>
            <person name="Suzuki S."/>
            <person name="Suzuki T."/>
            <person name="Kaneko T."/>
            <person name="Yamada M."/>
            <person name="Tabata S."/>
            <person name="Kupfer D.M."/>
            <person name="Najar F.Z."/>
            <person name="Wiley G.B."/>
            <person name="Roe B."/>
            <person name="Binnewies T."/>
            <person name="Ussery D."/>
            <person name="Vereecke D."/>
            <person name="Gevers D."/>
            <person name="Holsters M."/>
            <person name="Oyaizu H."/>
        </authorList>
    </citation>
    <scope>NUCLEOTIDE SEQUENCE [LARGE SCALE GENOMIC DNA]</scope>
    <source>
        <strain evidence="2">ATCC 43989 / DSM 5975 / JCM 20966 / LMG 6465 / NBRC 14845 / NCIMB 13405 / ORS 571</strain>
    </source>
</reference>
<dbReference type="EMBL" id="AP009384">
    <property type="protein sequence ID" value="BAF87753.1"/>
    <property type="molecule type" value="Genomic_DNA"/>
</dbReference>
<reference evidence="1 2" key="3">
    <citation type="journal article" date="2008" name="BMC Genomics">
        <title>The genome of the versatile nitrogen fixer Azorhizobium caulinodans ORS571.</title>
        <authorList>
            <person name="Lee KB."/>
            <person name="Backer P.D."/>
            <person name="Aono T."/>
            <person name="Liu CT."/>
            <person name="Suzuki S."/>
            <person name="Suzuki T."/>
            <person name="Kaneko T."/>
            <person name="Yamada M."/>
            <person name="Tabata S."/>
            <person name="Kupfer D.M."/>
            <person name="Najar F.Z."/>
            <person name="Wiley G.B."/>
            <person name="Roe B."/>
            <person name="Binnewies T.T."/>
            <person name="Ussery D.W."/>
            <person name="D'Haeze W."/>
            <person name="Herder J.D."/>
            <person name="Gevers D."/>
            <person name="Vereecke D."/>
            <person name="Holsters M."/>
            <person name="Oyaizu H."/>
        </authorList>
    </citation>
    <scope>NUCLEOTIDE SEQUENCE [LARGE SCALE GENOMIC DNA]</scope>
    <source>
        <strain evidence="2">ATCC 43989 / DSM 5975 / JCM 20966 / LMG 6465 / NBRC 14845 / NCIMB 13405 / ORS 571</strain>
    </source>
</reference>
<proteinExistence type="predicted"/>
<dbReference type="eggNOG" id="ENOG50349T7">
    <property type="taxonomic scope" value="Bacteria"/>
</dbReference>
<protein>
    <submittedName>
        <fullName evidence="1">Uncharacterized protein</fullName>
    </submittedName>
</protein>
<reference evidence="1 2" key="1">
    <citation type="journal article" date="2007" name="Appl. Environ. Microbiol.">
        <title>Rhizobial factors required for stem nodule maturation and maintenance in Sesbania rostrata-Azorhizobium caulinodans ORS571 symbiosis.</title>
        <authorList>
            <person name="Suzuki S."/>
            <person name="Aono T."/>
            <person name="Lee KB."/>
            <person name="Suzuki T."/>
            <person name="Liu CT."/>
            <person name="Miwa H."/>
            <person name="Wakao S."/>
            <person name="Iki T."/>
            <person name="Oyaizu H."/>
        </authorList>
    </citation>
    <scope>NUCLEOTIDE SEQUENCE [LARGE SCALE GENOMIC DNA]</scope>
    <source>
        <strain evidence="2">ATCC 43989 / DSM 5975 / JCM 20966 / LMG 6465 / NBRC 14845 / NCIMB 13405 / ORS 571</strain>
    </source>
</reference>
<reference evidence="1 2" key="6">
    <citation type="journal article" date="2011" name="Appl. Environ. Microbiol.">
        <title>Involvement of the azorhizobial chromosome partition gene (parA) in the onset of bacteroid differentiation during Sesbania rostrata stem nodule development.</title>
        <authorList>
            <person name="Liu CT."/>
            <person name="Lee KB."/>
            <person name="Wang YS."/>
            <person name="Peng MH."/>
            <person name="Lee KT."/>
            <person name="Suzuki S."/>
            <person name="Suzuki T."/>
            <person name="Oyaizu H."/>
        </authorList>
    </citation>
    <scope>NUCLEOTIDE SEQUENCE [LARGE SCALE GENOMIC DNA]</scope>
    <source>
        <strain evidence="2">ATCC 43989 / DSM 5975 / JCM 20966 / LMG 6465 / NBRC 14845 / NCIMB 13405 / ORS 571</strain>
    </source>
</reference>
<evidence type="ECO:0000313" key="2">
    <source>
        <dbReference type="Proteomes" id="UP000000270"/>
    </source>
</evidence>
<gene>
    <name evidence="1" type="ordered locus">AZC_1755</name>
</gene>
<dbReference type="RefSeq" id="WP_012170283.1">
    <property type="nucleotide sequence ID" value="NC_009937.1"/>
</dbReference>
<organism evidence="1 2">
    <name type="scientific">Azorhizobium caulinodans (strain ATCC 43989 / DSM 5975 / JCM 20966 / LMG 6465 / NBRC 14845 / NCIMB 13405 / ORS 571)</name>
    <dbReference type="NCBI Taxonomy" id="438753"/>
    <lineage>
        <taxon>Bacteria</taxon>
        <taxon>Pseudomonadati</taxon>
        <taxon>Pseudomonadota</taxon>
        <taxon>Alphaproteobacteria</taxon>
        <taxon>Hyphomicrobiales</taxon>
        <taxon>Xanthobacteraceae</taxon>
        <taxon>Azorhizobium</taxon>
    </lineage>
</organism>